<keyword evidence="3" id="KW-0548">Nucleotidyltransferase</keyword>
<dbReference type="InterPro" id="IPR029787">
    <property type="entry name" value="Nucleotide_cyclase"/>
</dbReference>
<accession>A0ABZ1BZ56</accession>
<sequence>MRETAEVSRRPLGRRRVPVLLRQAGLLTAAGAVALYGGLMAAGKPPPSVHALPGLVPAAAGLAYGPVAGLAGGAGAAVITAAGLWGSYGWPWPAPVVVDWMVAGLFFVGLGVVGGTVAHLRYYRTVELLRLVRELRRARQQLEALYESGKLITSELDLERLITRLVRLVRNTFGYSHPAILLVDEERKDTLRLVGAAGYDAPIGMTIGFDQGITGFVARTGLAVRVDDVRRDPRYVPGIRECMSEVAVPIRIKGRVLGVLNVESPRLSAFTEEDEQVLQAIADQAAVAIQNARLLGLTAQMAITDGLTELYNHRHFSQQLEIAVERARRMGSPVSVVLLDIDDFKMFNDRFGHLVGDEVLRQIGRLIRQSVRRTDLAARYGGEEFVLLLPDTGTDDALRLARRIQQAVPRAESFVEALTRGGPGISLSAGVATFPDHAESARDLLRRADEACYQAKRSGKNQVVVWEAQASNPA</sequence>
<feature type="transmembrane region" description="Helical" evidence="1">
    <location>
        <begin position="20"/>
        <end position="42"/>
    </location>
</feature>
<dbReference type="Pfam" id="PF01590">
    <property type="entry name" value="GAF"/>
    <property type="match status" value="1"/>
</dbReference>
<dbReference type="SMART" id="SM00267">
    <property type="entry name" value="GGDEF"/>
    <property type="match status" value="1"/>
</dbReference>
<evidence type="ECO:0000313" key="4">
    <source>
        <dbReference type="Proteomes" id="UP001332192"/>
    </source>
</evidence>
<dbReference type="GO" id="GO:0052621">
    <property type="term" value="F:diguanylate cyclase activity"/>
    <property type="evidence" value="ECO:0007669"/>
    <property type="project" value="UniProtKB-EC"/>
</dbReference>
<keyword evidence="1" id="KW-0812">Transmembrane</keyword>
<dbReference type="NCBIfam" id="TIGR00254">
    <property type="entry name" value="GGDEF"/>
    <property type="match status" value="1"/>
</dbReference>
<keyword evidence="1" id="KW-0472">Membrane</keyword>
<dbReference type="EC" id="2.7.7.65" evidence="3"/>
<dbReference type="PANTHER" id="PTHR45138">
    <property type="entry name" value="REGULATORY COMPONENTS OF SENSORY TRANSDUCTION SYSTEM"/>
    <property type="match status" value="1"/>
</dbReference>
<dbReference type="SUPFAM" id="SSF55073">
    <property type="entry name" value="Nucleotide cyclase"/>
    <property type="match status" value="1"/>
</dbReference>
<reference evidence="3 4" key="1">
    <citation type="journal article" date="2024" name="Front. Microbiol.">
        <title>Novel thermophilic genera Geochorda gen. nov. and Carboxydochorda gen. nov. from the deep terrestrial subsurface reveal the ecophysiological diversity in the class Limnochordia.</title>
        <authorList>
            <person name="Karnachuk O.V."/>
            <person name="Lukina A.P."/>
            <person name="Avakyan M.R."/>
            <person name="Kadnikov V.V."/>
            <person name="Begmatov S."/>
            <person name="Beletsky A.V."/>
            <person name="Vlasova K.G."/>
            <person name="Novikov A.A."/>
            <person name="Shcherbakova V.A."/>
            <person name="Mardanov A.V."/>
            <person name="Ravin N.V."/>
        </authorList>
    </citation>
    <scope>NUCLEOTIDE SEQUENCE [LARGE SCALE GENOMIC DNA]</scope>
    <source>
        <strain evidence="3 4">L945</strain>
    </source>
</reference>
<evidence type="ECO:0000313" key="3">
    <source>
        <dbReference type="EMBL" id="WRP17810.1"/>
    </source>
</evidence>
<dbReference type="Gene3D" id="3.30.450.40">
    <property type="match status" value="1"/>
</dbReference>
<keyword evidence="3" id="KW-0808">Transferase</keyword>
<dbReference type="InterPro" id="IPR029016">
    <property type="entry name" value="GAF-like_dom_sf"/>
</dbReference>
<organism evidence="3 4">
    <name type="scientific">Carboxydichorda subterranea</name>
    <dbReference type="NCBI Taxonomy" id="3109565"/>
    <lineage>
        <taxon>Bacteria</taxon>
        <taxon>Bacillati</taxon>
        <taxon>Bacillota</taxon>
        <taxon>Limnochordia</taxon>
        <taxon>Limnochordales</taxon>
        <taxon>Geochordaceae</taxon>
        <taxon>Carboxydichorda</taxon>
    </lineage>
</organism>
<proteinExistence type="predicted"/>
<gene>
    <name evidence="3" type="ORF">U7230_02015</name>
</gene>
<evidence type="ECO:0000256" key="1">
    <source>
        <dbReference type="SAM" id="Phobius"/>
    </source>
</evidence>
<dbReference type="SMART" id="SM00065">
    <property type="entry name" value="GAF"/>
    <property type="match status" value="1"/>
</dbReference>
<dbReference type="InterPro" id="IPR003018">
    <property type="entry name" value="GAF"/>
</dbReference>
<feature type="domain" description="GGDEF" evidence="2">
    <location>
        <begin position="332"/>
        <end position="468"/>
    </location>
</feature>
<dbReference type="InterPro" id="IPR000160">
    <property type="entry name" value="GGDEF_dom"/>
</dbReference>
<dbReference type="SUPFAM" id="SSF55781">
    <property type="entry name" value="GAF domain-like"/>
    <property type="match status" value="1"/>
</dbReference>
<dbReference type="CDD" id="cd01949">
    <property type="entry name" value="GGDEF"/>
    <property type="match status" value="1"/>
</dbReference>
<name>A0ABZ1BZ56_9FIRM</name>
<dbReference type="Proteomes" id="UP001332192">
    <property type="component" value="Chromosome"/>
</dbReference>
<dbReference type="EMBL" id="CP141615">
    <property type="protein sequence ID" value="WRP17810.1"/>
    <property type="molecule type" value="Genomic_DNA"/>
</dbReference>
<dbReference type="PROSITE" id="PS50887">
    <property type="entry name" value="GGDEF"/>
    <property type="match status" value="1"/>
</dbReference>
<dbReference type="RefSeq" id="WP_324717080.1">
    <property type="nucleotide sequence ID" value="NZ_CP141615.1"/>
</dbReference>
<evidence type="ECO:0000259" key="2">
    <source>
        <dbReference type="PROSITE" id="PS50887"/>
    </source>
</evidence>
<dbReference type="InterPro" id="IPR043128">
    <property type="entry name" value="Rev_trsase/Diguanyl_cyclase"/>
</dbReference>
<keyword evidence="1" id="KW-1133">Transmembrane helix</keyword>
<protein>
    <submittedName>
        <fullName evidence="3">Sensor domain-containing diguanylate cyclase</fullName>
        <ecNumber evidence="3">2.7.7.65</ecNumber>
    </submittedName>
</protein>
<dbReference type="InterPro" id="IPR050469">
    <property type="entry name" value="Diguanylate_Cyclase"/>
</dbReference>
<dbReference type="PANTHER" id="PTHR45138:SF9">
    <property type="entry name" value="DIGUANYLATE CYCLASE DGCM-RELATED"/>
    <property type="match status" value="1"/>
</dbReference>
<dbReference type="Gene3D" id="3.30.70.270">
    <property type="match status" value="1"/>
</dbReference>
<dbReference type="Pfam" id="PF00990">
    <property type="entry name" value="GGDEF"/>
    <property type="match status" value="1"/>
</dbReference>
<feature type="transmembrane region" description="Helical" evidence="1">
    <location>
        <begin position="97"/>
        <end position="120"/>
    </location>
</feature>
<feature type="transmembrane region" description="Helical" evidence="1">
    <location>
        <begin position="62"/>
        <end position="85"/>
    </location>
</feature>
<keyword evidence="4" id="KW-1185">Reference proteome</keyword>